<evidence type="ECO:0000256" key="3">
    <source>
        <dbReference type="ARBA" id="ARBA00023015"/>
    </source>
</evidence>
<dbReference type="Gene3D" id="3.40.50.2300">
    <property type="match status" value="1"/>
</dbReference>
<dbReference type="InterPro" id="IPR009057">
    <property type="entry name" value="Homeodomain-like_sf"/>
</dbReference>
<dbReference type="Pfam" id="PF00072">
    <property type="entry name" value="Response_reg"/>
    <property type="match status" value="1"/>
</dbReference>
<dbReference type="SUPFAM" id="SSF46689">
    <property type="entry name" value="Homeodomain-like"/>
    <property type="match status" value="1"/>
</dbReference>
<dbReference type="SMART" id="SM00382">
    <property type="entry name" value="AAA"/>
    <property type="match status" value="1"/>
</dbReference>
<keyword evidence="1" id="KW-0547">Nucleotide-binding</keyword>
<dbReference type="Gene3D" id="1.10.10.60">
    <property type="entry name" value="Homeodomain-like"/>
    <property type="match status" value="1"/>
</dbReference>
<feature type="modified residue" description="4-aspartylphosphate" evidence="6">
    <location>
        <position position="52"/>
    </location>
</feature>
<dbReference type="Proteomes" id="UP001180616">
    <property type="component" value="Chromosome"/>
</dbReference>
<dbReference type="InterPro" id="IPR001789">
    <property type="entry name" value="Sig_transdc_resp-reg_receiver"/>
</dbReference>
<dbReference type="Gene3D" id="1.10.8.60">
    <property type="match status" value="1"/>
</dbReference>
<accession>A0ABY9R397</accession>
<dbReference type="InterPro" id="IPR027417">
    <property type="entry name" value="P-loop_NTPase"/>
</dbReference>
<keyword evidence="5" id="KW-0804">Transcription</keyword>
<dbReference type="InterPro" id="IPR011006">
    <property type="entry name" value="CheY-like_superfamily"/>
</dbReference>
<dbReference type="InterPro" id="IPR058031">
    <property type="entry name" value="AAA_lid_NorR"/>
</dbReference>
<evidence type="ECO:0000313" key="10">
    <source>
        <dbReference type="EMBL" id="WMW66231.1"/>
    </source>
</evidence>
<dbReference type="PANTHER" id="PTHR32071">
    <property type="entry name" value="TRANSCRIPTIONAL REGULATORY PROTEIN"/>
    <property type="match status" value="1"/>
</dbReference>
<dbReference type="RefSeq" id="WP_309542137.1">
    <property type="nucleotide sequence ID" value="NZ_CP133659.1"/>
</dbReference>
<dbReference type="InterPro" id="IPR003593">
    <property type="entry name" value="AAA+_ATPase"/>
</dbReference>
<dbReference type="EMBL" id="CP133659">
    <property type="protein sequence ID" value="WMW66231.1"/>
    <property type="molecule type" value="Genomic_DNA"/>
</dbReference>
<evidence type="ECO:0000313" key="11">
    <source>
        <dbReference type="Proteomes" id="UP001180616"/>
    </source>
</evidence>
<dbReference type="SUPFAM" id="SSF52540">
    <property type="entry name" value="P-loop containing nucleoside triphosphate hydrolases"/>
    <property type="match status" value="1"/>
</dbReference>
<organism evidence="10 11">
    <name type="scientific">Nitratidesulfovibrio liaohensis</name>
    <dbReference type="NCBI Taxonomy" id="2604158"/>
    <lineage>
        <taxon>Bacteria</taxon>
        <taxon>Pseudomonadati</taxon>
        <taxon>Thermodesulfobacteriota</taxon>
        <taxon>Desulfovibrionia</taxon>
        <taxon>Desulfovibrionales</taxon>
        <taxon>Desulfovibrionaceae</taxon>
        <taxon>Nitratidesulfovibrio</taxon>
    </lineage>
</organism>
<sequence>MPGLLIIDDNEDVRKQLRWGLSKEPYPLYLAGSTEEALALQRGHSPAVVTLDLGLPPDAEGTSEGFRALDALLKQDPRVQVIVVTGHHDVENALRAIQGGAYDFCHKPADLEVLKIIISRAFFLHGLRDNVGAPVKRQGECQGIVGQCPAMLAVFETINKVAASDVPVLVTGESGTGKELVARAIHAFSRRTSMPFVAINCGAIPDNLLEAEFFGYEKGAFTGATQRVQGKVEYADNGTLFLDEIGELPPNLQVKLLRFLQEMVIQRVGGRKDIRVDARIVAATNRDIQSEIASGRFREDLYYRIGVVPVVLPPLRTRGDDILLLAQHFLERFAREGNHQVKTLSSAATQAMLRHNWPGNVRELENKVRRAVIFASGQHISPADLGFDDAMPAEAPAQPRPEGTLKEARNALERDIVLAALEKCSGNIVQASQTIGVSRPTFYDLLRKHGIEI</sequence>
<dbReference type="Gene3D" id="3.40.50.300">
    <property type="entry name" value="P-loop containing nucleotide triphosphate hydrolases"/>
    <property type="match status" value="1"/>
</dbReference>
<dbReference type="InterPro" id="IPR014264">
    <property type="entry name" value="PEP-CTERM_resp_reg"/>
</dbReference>
<dbReference type="SMART" id="SM00448">
    <property type="entry name" value="REC"/>
    <property type="match status" value="1"/>
</dbReference>
<dbReference type="InterPro" id="IPR002078">
    <property type="entry name" value="Sigma_54_int"/>
</dbReference>
<evidence type="ECO:0000256" key="6">
    <source>
        <dbReference type="PROSITE-ProRule" id="PRU00169"/>
    </source>
</evidence>
<gene>
    <name evidence="10" type="primary">prsR</name>
    <name evidence="10" type="ORF">KPS_000794</name>
</gene>
<keyword evidence="11" id="KW-1185">Reference proteome</keyword>
<name>A0ABY9R397_9BACT</name>
<evidence type="ECO:0000259" key="9">
    <source>
        <dbReference type="PROSITE" id="PS50110"/>
    </source>
</evidence>
<evidence type="ECO:0000256" key="4">
    <source>
        <dbReference type="ARBA" id="ARBA00023125"/>
    </source>
</evidence>
<keyword evidence="6" id="KW-0597">Phosphoprotein</keyword>
<dbReference type="PROSITE" id="PS00676">
    <property type="entry name" value="SIGMA54_INTERACT_2"/>
    <property type="match status" value="1"/>
</dbReference>
<dbReference type="Pfam" id="PF02954">
    <property type="entry name" value="HTH_8"/>
    <property type="match status" value="1"/>
</dbReference>
<dbReference type="PROSITE" id="PS50045">
    <property type="entry name" value="SIGMA54_INTERACT_4"/>
    <property type="match status" value="1"/>
</dbReference>
<dbReference type="InterPro" id="IPR025943">
    <property type="entry name" value="Sigma_54_int_dom_ATP-bd_2"/>
</dbReference>
<dbReference type="InterPro" id="IPR025944">
    <property type="entry name" value="Sigma_54_int_dom_CS"/>
</dbReference>
<proteinExistence type="predicted"/>
<dbReference type="CDD" id="cd00009">
    <property type="entry name" value="AAA"/>
    <property type="match status" value="1"/>
</dbReference>
<dbReference type="PROSITE" id="PS00688">
    <property type="entry name" value="SIGMA54_INTERACT_3"/>
    <property type="match status" value="1"/>
</dbReference>
<dbReference type="PRINTS" id="PR01590">
    <property type="entry name" value="HTHFIS"/>
</dbReference>
<keyword evidence="4" id="KW-0238">DNA-binding</keyword>
<dbReference type="NCBIfam" id="TIGR02915">
    <property type="entry name" value="PEP_resp_reg"/>
    <property type="match status" value="1"/>
</dbReference>
<evidence type="ECO:0000259" key="8">
    <source>
        <dbReference type="PROSITE" id="PS50045"/>
    </source>
</evidence>
<dbReference type="PANTHER" id="PTHR32071:SF113">
    <property type="entry name" value="ALGINATE BIOSYNTHESIS TRANSCRIPTIONAL REGULATORY PROTEIN ALGB"/>
    <property type="match status" value="1"/>
</dbReference>
<dbReference type="SUPFAM" id="SSF52172">
    <property type="entry name" value="CheY-like"/>
    <property type="match status" value="1"/>
</dbReference>
<dbReference type="PROSITE" id="PS00675">
    <property type="entry name" value="SIGMA54_INTERACT_1"/>
    <property type="match status" value="1"/>
</dbReference>
<evidence type="ECO:0000256" key="1">
    <source>
        <dbReference type="ARBA" id="ARBA00022741"/>
    </source>
</evidence>
<feature type="domain" description="Sigma-54 factor interaction" evidence="8">
    <location>
        <begin position="144"/>
        <end position="373"/>
    </location>
</feature>
<evidence type="ECO:0000256" key="2">
    <source>
        <dbReference type="ARBA" id="ARBA00022840"/>
    </source>
</evidence>
<keyword evidence="3" id="KW-0805">Transcription regulation</keyword>
<dbReference type="PROSITE" id="PS50110">
    <property type="entry name" value="RESPONSE_REGULATORY"/>
    <property type="match status" value="1"/>
</dbReference>
<dbReference type="InterPro" id="IPR025662">
    <property type="entry name" value="Sigma_54_int_dom_ATP-bd_1"/>
</dbReference>
<protein>
    <submittedName>
        <fullName evidence="10">PEP-CTERM-box response regulator transcription factor</fullName>
    </submittedName>
</protein>
<dbReference type="Pfam" id="PF25601">
    <property type="entry name" value="AAA_lid_14"/>
    <property type="match status" value="1"/>
</dbReference>
<evidence type="ECO:0000256" key="7">
    <source>
        <dbReference type="SAM" id="MobiDB-lite"/>
    </source>
</evidence>
<feature type="domain" description="Response regulatory" evidence="9">
    <location>
        <begin position="3"/>
        <end position="122"/>
    </location>
</feature>
<reference evidence="10" key="1">
    <citation type="submission" date="2023-09" db="EMBL/GenBank/DDBJ databases">
        <authorList>
            <consortium name="CW5 consortium"/>
            <person name="Lu C.-W."/>
        </authorList>
    </citation>
    <scope>NUCLEOTIDE SEQUENCE</scope>
    <source>
        <strain evidence="10">KPS</strain>
    </source>
</reference>
<keyword evidence="2" id="KW-0067">ATP-binding</keyword>
<dbReference type="Pfam" id="PF00158">
    <property type="entry name" value="Sigma54_activat"/>
    <property type="match status" value="1"/>
</dbReference>
<feature type="region of interest" description="Disordered" evidence="7">
    <location>
        <begin position="385"/>
        <end position="404"/>
    </location>
</feature>
<evidence type="ECO:0000256" key="5">
    <source>
        <dbReference type="ARBA" id="ARBA00023163"/>
    </source>
</evidence>
<dbReference type="InterPro" id="IPR002197">
    <property type="entry name" value="HTH_Fis"/>
</dbReference>